<feature type="compositionally biased region" description="Basic residues" evidence="1">
    <location>
        <begin position="254"/>
        <end position="266"/>
    </location>
</feature>
<feature type="compositionally biased region" description="Polar residues" evidence="1">
    <location>
        <begin position="54"/>
        <end position="71"/>
    </location>
</feature>
<evidence type="ECO:0000313" key="2">
    <source>
        <dbReference type="EMBL" id="ROT67409.1"/>
    </source>
</evidence>
<feature type="region of interest" description="Disordered" evidence="1">
    <location>
        <begin position="174"/>
        <end position="288"/>
    </location>
</feature>
<sequence length="303" mass="32323">MSLGAVTGVKMDHFSVLDPRKQELLEARIGGRVIETSFLVTSDNEHGGDAPRSAISQSSPQLPIHSNTGSQEAGKPLINLGEPAAVPPLLHRVDSSMYLGSKQVTPCSPKTLQANVGGHDVMIKKNTGQYGSQPEISVSSNRQAQSVSFARSSTQGTLEIKEIDGNKHVNLAQSLSQKRFDKTQDSDNKSNKHFNSADQPCGVPDGVLTGAPEMDDNSKTSAKTNKSSNCTGTPDKPLTGDLELDPTGEPVRPSSKKTPKAKRHLTSPRGTRGNPRLAGEVARVGARSDSQLQLFLEAGRLEK</sequence>
<dbReference type="AlphaFoldDB" id="A0A3R7PI87"/>
<comment type="caution">
    <text evidence="2">The sequence shown here is derived from an EMBL/GenBank/DDBJ whole genome shotgun (WGS) entry which is preliminary data.</text>
</comment>
<dbReference type="Proteomes" id="UP000283509">
    <property type="component" value="Unassembled WGS sequence"/>
</dbReference>
<name>A0A3R7PI87_PENVA</name>
<feature type="region of interest" description="Disordered" evidence="1">
    <location>
        <begin position="42"/>
        <end position="76"/>
    </location>
</feature>
<accession>A0A3R7PI87</accession>
<feature type="compositionally biased region" description="Basic and acidic residues" evidence="1">
    <location>
        <begin position="178"/>
        <end position="190"/>
    </location>
</feature>
<dbReference type="EMBL" id="QCYY01002813">
    <property type="protein sequence ID" value="ROT67409.1"/>
    <property type="molecule type" value="Genomic_DNA"/>
</dbReference>
<feature type="compositionally biased region" description="Low complexity" evidence="1">
    <location>
        <begin position="219"/>
        <end position="231"/>
    </location>
</feature>
<evidence type="ECO:0000256" key="1">
    <source>
        <dbReference type="SAM" id="MobiDB-lite"/>
    </source>
</evidence>
<reference evidence="2 3" key="2">
    <citation type="submission" date="2019-01" db="EMBL/GenBank/DDBJ databases">
        <title>The decoding of complex shrimp genome reveals the adaptation for benthos swimmer, frequently molting mechanism and breeding impact on genome.</title>
        <authorList>
            <person name="Sun Y."/>
            <person name="Gao Y."/>
            <person name="Yu Y."/>
        </authorList>
    </citation>
    <scope>NUCLEOTIDE SEQUENCE [LARGE SCALE GENOMIC DNA]</scope>
    <source>
        <tissue evidence="2">Muscle</tissue>
    </source>
</reference>
<evidence type="ECO:0000313" key="3">
    <source>
        <dbReference type="Proteomes" id="UP000283509"/>
    </source>
</evidence>
<keyword evidence="3" id="KW-1185">Reference proteome</keyword>
<dbReference type="OrthoDB" id="7906189at2759"/>
<reference evidence="2 3" key="1">
    <citation type="submission" date="2018-04" db="EMBL/GenBank/DDBJ databases">
        <authorList>
            <person name="Zhang X."/>
            <person name="Yuan J."/>
            <person name="Li F."/>
            <person name="Xiang J."/>
        </authorList>
    </citation>
    <scope>NUCLEOTIDE SEQUENCE [LARGE SCALE GENOMIC DNA]</scope>
    <source>
        <tissue evidence="2">Muscle</tissue>
    </source>
</reference>
<feature type="non-terminal residue" evidence="2">
    <location>
        <position position="303"/>
    </location>
</feature>
<protein>
    <submittedName>
        <fullName evidence="2">Uncharacterized protein</fullName>
    </submittedName>
</protein>
<organism evidence="2 3">
    <name type="scientific">Penaeus vannamei</name>
    <name type="common">Whiteleg shrimp</name>
    <name type="synonym">Litopenaeus vannamei</name>
    <dbReference type="NCBI Taxonomy" id="6689"/>
    <lineage>
        <taxon>Eukaryota</taxon>
        <taxon>Metazoa</taxon>
        <taxon>Ecdysozoa</taxon>
        <taxon>Arthropoda</taxon>
        <taxon>Crustacea</taxon>
        <taxon>Multicrustacea</taxon>
        <taxon>Malacostraca</taxon>
        <taxon>Eumalacostraca</taxon>
        <taxon>Eucarida</taxon>
        <taxon>Decapoda</taxon>
        <taxon>Dendrobranchiata</taxon>
        <taxon>Penaeoidea</taxon>
        <taxon>Penaeidae</taxon>
        <taxon>Penaeus</taxon>
    </lineage>
</organism>
<gene>
    <name evidence="2" type="ORF">C7M84_014522</name>
</gene>
<proteinExistence type="predicted"/>